<proteinExistence type="predicted"/>
<sequence length="55" mass="6046">MVSPNFEQLGWIDKIKDLLWHLSLPVLAGSLGSIAGIAYLTKFSVMVELDKPCCP</sequence>
<feature type="transmembrane region" description="Helical" evidence="1">
    <location>
        <begin position="20"/>
        <end position="41"/>
    </location>
</feature>
<dbReference type="EMBL" id="LXHE01000002">
    <property type="protein sequence ID" value="OAV01961.1"/>
    <property type="molecule type" value="Genomic_DNA"/>
</dbReference>
<evidence type="ECO:0000256" key="1">
    <source>
        <dbReference type="SAM" id="Phobius"/>
    </source>
</evidence>
<reference evidence="2 3" key="1">
    <citation type="journal article" date="2016" name="Genome Biol. Evol.">
        <title>Comparative Genomic Analyses of the Moraxella catarrhalis Serosensitive and Seroresistant Lineages Demonstrate Their Independent Evolution.</title>
        <authorList>
            <person name="Earl J.P."/>
            <person name="de Vries S.P."/>
            <person name="Ahmed A."/>
            <person name="Powell E."/>
            <person name="Schultz M.P."/>
            <person name="Hermans P.W."/>
            <person name="Hill D.J."/>
            <person name="Zhou Z."/>
            <person name="Constantinidou C.I."/>
            <person name="Hu F.Z."/>
            <person name="Bootsma H.J."/>
            <person name="Ehrlich G.D."/>
        </authorList>
    </citation>
    <scope>NUCLEOTIDE SEQUENCE [LARGE SCALE GENOMIC DNA]</scope>
    <source>
        <strain evidence="2 3">Z7574</strain>
    </source>
</reference>
<accession>A0A7Z0V067</accession>
<keyword evidence="1" id="KW-0472">Membrane</keyword>
<name>A0A7Z0V067_MORCA</name>
<gene>
    <name evidence="2" type="ORF">AO382_0327</name>
</gene>
<evidence type="ECO:0000313" key="3">
    <source>
        <dbReference type="Proteomes" id="UP000078446"/>
    </source>
</evidence>
<dbReference type="AlphaFoldDB" id="A0A7Z0V067"/>
<dbReference type="Proteomes" id="UP000078446">
    <property type="component" value="Unassembled WGS sequence"/>
</dbReference>
<keyword evidence="1" id="KW-1133">Transmembrane helix</keyword>
<keyword evidence="1" id="KW-0812">Transmembrane</keyword>
<organism evidence="2 3">
    <name type="scientific">Moraxella catarrhalis</name>
    <name type="common">Branhamella catarrhalis</name>
    <dbReference type="NCBI Taxonomy" id="480"/>
    <lineage>
        <taxon>Bacteria</taxon>
        <taxon>Pseudomonadati</taxon>
        <taxon>Pseudomonadota</taxon>
        <taxon>Gammaproteobacteria</taxon>
        <taxon>Moraxellales</taxon>
        <taxon>Moraxellaceae</taxon>
        <taxon>Moraxella</taxon>
    </lineage>
</organism>
<evidence type="ECO:0000313" key="2">
    <source>
        <dbReference type="EMBL" id="OAV01961.1"/>
    </source>
</evidence>
<comment type="caution">
    <text evidence="2">The sequence shown here is derived from an EMBL/GenBank/DDBJ whole genome shotgun (WGS) entry which is preliminary data.</text>
</comment>
<protein>
    <submittedName>
        <fullName evidence="2">Uncharacterized protein</fullName>
    </submittedName>
</protein>